<gene>
    <name evidence="1" type="ORF">Bca52824_005833</name>
</gene>
<accession>A0A8X7WPI1</accession>
<protein>
    <submittedName>
        <fullName evidence="1">Uncharacterized protein</fullName>
    </submittedName>
</protein>
<reference evidence="1 2" key="1">
    <citation type="submission" date="2020-02" db="EMBL/GenBank/DDBJ databases">
        <authorList>
            <person name="Ma Q."/>
            <person name="Huang Y."/>
            <person name="Song X."/>
            <person name="Pei D."/>
        </authorList>
    </citation>
    <scope>NUCLEOTIDE SEQUENCE [LARGE SCALE GENOMIC DNA]</scope>
    <source>
        <strain evidence="1">Sxm20200214</strain>
        <tissue evidence="1">Leaf</tissue>
    </source>
</reference>
<proteinExistence type="predicted"/>
<keyword evidence="2" id="KW-1185">Reference proteome</keyword>
<dbReference type="EMBL" id="JAAMPC010000001">
    <property type="protein sequence ID" value="KAG2334653.1"/>
    <property type="molecule type" value="Genomic_DNA"/>
</dbReference>
<dbReference type="AlphaFoldDB" id="A0A8X7WPI1"/>
<dbReference type="Proteomes" id="UP000886595">
    <property type="component" value="Unassembled WGS sequence"/>
</dbReference>
<sequence>MITPVPFLALILGDRASILASGRFFSDNLAGFSFSRRWLLQRCLAGSASSVTPFLPFEFRSSSEWAFLPLLWDWFIFGLIRINKDDQLWIRSF</sequence>
<name>A0A8X7WPI1_BRACI</name>
<organism evidence="1 2">
    <name type="scientific">Brassica carinata</name>
    <name type="common">Ethiopian mustard</name>
    <name type="synonym">Abyssinian cabbage</name>
    <dbReference type="NCBI Taxonomy" id="52824"/>
    <lineage>
        <taxon>Eukaryota</taxon>
        <taxon>Viridiplantae</taxon>
        <taxon>Streptophyta</taxon>
        <taxon>Embryophyta</taxon>
        <taxon>Tracheophyta</taxon>
        <taxon>Spermatophyta</taxon>
        <taxon>Magnoliopsida</taxon>
        <taxon>eudicotyledons</taxon>
        <taxon>Gunneridae</taxon>
        <taxon>Pentapetalae</taxon>
        <taxon>rosids</taxon>
        <taxon>malvids</taxon>
        <taxon>Brassicales</taxon>
        <taxon>Brassicaceae</taxon>
        <taxon>Brassiceae</taxon>
        <taxon>Brassica</taxon>
    </lineage>
</organism>
<comment type="caution">
    <text evidence="1">The sequence shown here is derived from an EMBL/GenBank/DDBJ whole genome shotgun (WGS) entry which is preliminary data.</text>
</comment>
<evidence type="ECO:0000313" key="2">
    <source>
        <dbReference type="Proteomes" id="UP000886595"/>
    </source>
</evidence>
<evidence type="ECO:0000313" key="1">
    <source>
        <dbReference type="EMBL" id="KAG2334653.1"/>
    </source>
</evidence>